<keyword evidence="2" id="KW-1185">Reference proteome</keyword>
<dbReference type="InterPro" id="IPR046341">
    <property type="entry name" value="SET_dom_sf"/>
</dbReference>
<dbReference type="OrthoDB" id="10008965at2759"/>
<dbReference type="CDD" id="cd20071">
    <property type="entry name" value="SET_SMYD"/>
    <property type="match status" value="1"/>
</dbReference>
<name>A0A7M7J0G1_VARDE</name>
<dbReference type="GO" id="GO:0005634">
    <property type="term" value="C:nucleus"/>
    <property type="evidence" value="ECO:0007669"/>
    <property type="project" value="TreeGrafter"/>
</dbReference>
<dbReference type="RefSeq" id="XP_022645161.1">
    <property type="nucleotide sequence ID" value="XM_022789426.1"/>
</dbReference>
<dbReference type="Gene3D" id="1.25.40.10">
    <property type="entry name" value="Tetratricopeptide repeat domain"/>
    <property type="match status" value="1"/>
</dbReference>
<evidence type="ECO:0008006" key="3">
    <source>
        <dbReference type="Google" id="ProtNLM"/>
    </source>
</evidence>
<accession>A0A7M7J0G1</accession>
<dbReference type="InterPro" id="IPR050869">
    <property type="entry name" value="H3K4_H4K5_MeTrfase"/>
</dbReference>
<proteinExistence type="predicted"/>
<dbReference type="InterPro" id="IPR011990">
    <property type="entry name" value="TPR-like_helical_dom_sf"/>
</dbReference>
<dbReference type="Proteomes" id="UP000594260">
    <property type="component" value="Unplaced"/>
</dbReference>
<sequence>MHELNSHPVLPESDADALDHRIECDALRRVAPWVPTSEIRLLCRVWTRSRRETTAPSQEVVLGRTRTFVGLMTHRESRALEFMQNVFKEIGSQVNRFLCERDQPDEESLLTVFLKLDINSHKIMSWDGTIGCALFLGGSVFNHACAPDHRIAYYFDGGHFVIKAMENLEVNSPEDINISYVPSTLPRELRRIQLKEKYFFDCACRRCLGQEVVVSEASEKLVKEAQQLRARPDTKQKLIEIKEFLASPSIASLANNDYTKLVVTVGLFGLYGTLEMPVDAVRIGEQLTRTYRKMDIAAVDHLYLICQMFTAALNAGWFDKRNPNHSRFLRLLNQAHADSQKIFGPGHYHSKLIASIYDLAKQQLLSGKKAMQLYGLASALRNYALWLPVYMSVANCQWELDAFESVIQKKYSLILQQAHT</sequence>
<dbReference type="SUPFAM" id="SSF82199">
    <property type="entry name" value="SET domain"/>
    <property type="match status" value="1"/>
</dbReference>
<dbReference type="AlphaFoldDB" id="A0A7M7J0G1"/>
<dbReference type="GeneID" id="111243620"/>
<dbReference type="Gene3D" id="2.170.270.10">
    <property type="entry name" value="SET domain"/>
    <property type="match status" value="1"/>
</dbReference>
<dbReference type="InParanoid" id="A0A7M7J0G1"/>
<evidence type="ECO:0000313" key="1">
    <source>
        <dbReference type="EnsemblMetazoa" id="XP_022645161"/>
    </source>
</evidence>
<dbReference type="EnsemblMetazoa" id="XM_022789426">
    <property type="protein sequence ID" value="XP_022645161"/>
    <property type="gene ID" value="LOC111243620"/>
</dbReference>
<evidence type="ECO:0000313" key="2">
    <source>
        <dbReference type="Proteomes" id="UP000594260"/>
    </source>
</evidence>
<organism evidence="1 2">
    <name type="scientific">Varroa destructor</name>
    <name type="common">Honeybee mite</name>
    <dbReference type="NCBI Taxonomy" id="109461"/>
    <lineage>
        <taxon>Eukaryota</taxon>
        <taxon>Metazoa</taxon>
        <taxon>Ecdysozoa</taxon>
        <taxon>Arthropoda</taxon>
        <taxon>Chelicerata</taxon>
        <taxon>Arachnida</taxon>
        <taxon>Acari</taxon>
        <taxon>Parasitiformes</taxon>
        <taxon>Mesostigmata</taxon>
        <taxon>Gamasina</taxon>
        <taxon>Dermanyssoidea</taxon>
        <taxon>Varroidae</taxon>
        <taxon>Varroa</taxon>
    </lineage>
</organism>
<dbReference type="PANTHER" id="PTHR12197">
    <property type="entry name" value="HISTONE-LYSINE N-METHYLTRANSFERASE SMYD"/>
    <property type="match status" value="1"/>
</dbReference>
<dbReference type="KEGG" id="vde:111243620"/>
<protein>
    <recommendedName>
        <fullName evidence="3">SET domain-containing protein</fullName>
    </recommendedName>
</protein>
<reference evidence="1" key="1">
    <citation type="submission" date="2021-01" db="UniProtKB">
        <authorList>
            <consortium name="EnsemblMetazoa"/>
        </authorList>
    </citation>
    <scope>IDENTIFICATION</scope>
</reference>
<dbReference type="PANTHER" id="PTHR12197:SF251">
    <property type="entry name" value="EG:BACR7C10.4 PROTEIN"/>
    <property type="match status" value="1"/>
</dbReference>